<organism evidence="2">
    <name type="scientific">uncultured Acidimicrobiales bacterium</name>
    <dbReference type="NCBI Taxonomy" id="310071"/>
    <lineage>
        <taxon>Bacteria</taxon>
        <taxon>Bacillati</taxon>
        <taxon>Actinomycetota</taxon>
        <taxon>Acidimicrobiia</taxon>
        <taxon>Acidimicrobiales</taxon>
        <taxon>environmental samples</taxon>
    </lineage>
</organism>
<feature type="region of interest" description="Disordered" evidence="1">
    <location>
        <begin position="1"/>
        <end position="61"/>
    </location>
</feature>
<evidence type="ECO:0000313" key="2">
    <source>
        <dbReference type="EMBL" id="CAA9254163.1"/>
    </source>
</evidence>
<name>A0A6J4IJQ4_9ACTN</name>
<gene>
    <name evidence="2" type="ORF">AVDCRST_MAG50-2410</name>
</gene>
<sequence>MDIVRNEDGSLVVPVREPRRHDEDDTDGSDTSAAAPVGEGEDAVPAEVAPNTRVLRPGEGGYDEALAEWDLQQNPDREPVLSTATGREEAMSLVHTVATSPDDAIAPAVAALDDPEAAGEALRHVLVGGVHSVEDFSAEVAEAEGGDPLPAHKTTKIIGEVLNELD</sequence>
<protein>
    <submittedName>
        <fullName evidence="2">Uncharacterized protein</fullName>
    </submittedName>
</protein>
<dbReference type="AlphaFoldDB" id="A0A6J4IJQ4"/>
<evidence type="ECO:0000256" key="1">
    <source>
        <dbReference type="SAM" id="MobiDB-lite"/>
    </source>
</evidence>
<accession>A0A6J4IJQ4</accession>
<proteinExistence type="predicted"/>
<dbReference type="EMBL" id="CADCTF010000114">
    <property type="protein sequence ID" value="CAA9254163.1"/>
    <property type="molecule type" value="Genomic_DNA"/>
</dbReference>
<reference evidence="2" key="1">
    <citation type="submission" date="2020-02" db="EMBL/GenBank/DDBJ databases">
        <authorList>
            <person name="Meier V. D."/>
        </authorList>
    </citation>
    <scope>NUCLEOTIDE SEQUENCE</scope>
    <source>
        <strain evidence="2">AVDCRST_MAG50</strain>
    </source>
</reference>